<dbReference type="InterPro" id="IPR008407">
    <property type="entry name" value="Brnchd-chn_aa_trnsp_AzlD"/>
</dbReference>
<dbReference type="RefSeq" id="WP_221271235.1">
    <property type="nucleotide sequence ID" value="NZ_AP024819.1"/>
</dbReference>
<name>A0ABN6I7D7_9HELI</name>
<evidence type="ECO:0000313" key="2">
    <source>
        <dbReference type="EMBL" id="BCZ19431.1"/>
    </source>
</evidence>
<sequence>MNDLYVVSALLITTATTYAIRVFPFLLFNAKHPAPKILTYLGRVLSLGVVGMLIVYGIKDTSFNVPPYGFNEILAIVSVALLQWYLKIFVLSVLGECTYMWLVQSKVLVGVFKFVNHKITRLKFIYSTIHSLMIKLWH</sequence>
<reference evidence="2 3" key="1">
    <citation type="submission" date="2021-07" db="EMBL/GenBank/DDBJ databases">
        <title>Novel Helicobacter sp. Isolated from a cat.</title>
        <authorList>
            <person name="Rimbara E."/>
            <person name="Suzuki M."/>
        </authorList>
    </citation>
    <scope>NUCLEOTIDE SEQUENCE [LARGE SCALE GENOMIC DNA]</scope>
    <source>
        <strain evidence="3">NHP19-012</strain>
    </source>
</reference>
<keyword evidence="3" id="KW-1185">Reference proteome</keyword>
<organism evidence="2 3">
    <name type="scientific">Helicobacter gastrofelis</name>
    <dbReference type="NCBI Taxonomy" id="2849642"/>
    <lineage>
        <taxon>Bacteria</taxon>
        <taxon>Pseudomonadati</taxon>
        <taxon>Campylobacterota</taxon>
        <taxon>Epsilonproteobacteria</taxon>
        <taxon>Campylobacterales</taxon>
        <taxon>Helicobacteraceae</taxon>
        <taxon>Helicobacter</taxon>
    </lineage>
</organism>
<keyword evidence="1" id="KW-0812">Transmembrane</keyword>
<keyword evidence="1" id="KW-1133">Transmembrane helix</keyword>
<keyword evidence="1" id="KW-0472">Membrane</keyword>
<dbReference type="Pfam" id="PF05437">
    <property type="entry name" value="AzlD"/>
    <property type="match status" value="1"/>
</dbReference>
<feature type="transmembrane region" description="Helical" evidence="1">
    <location>
        <begin position="73"/>
        <end position="94"/>
    </location>
</feature>
<accession>A0ABN6I7D7</accession>
<evidence type="ECO:0000256" key="1">
    <source>
        <dbReference type="SAM" id="Phobius"/>
    </source>
</evidence>
<feature type="transmembrane region" description="Helical" evidence="1">
    <location>
        <begin position="6"/>
        <end position="28"/>
    </location>
</feature>
<evidence type="ECO:0000313" key="3">
    <source>
        <dbReference type="Proteomes" id="UP000826146"/>
    </source>
</evidence>
<protein>
    <submittedName>
        <fullName evidence="2">Branched-chain amino acid transport protein AzlD</fullName>
    </submittedName>
</protein>
<dbReference type="Proteomes" id="UP000826146">
    <property type="component" value="Chromosome"/>
</dbReference>
<proteinExistence type="predicted"/>
<dbReference type="EMBL" id="AP024819">
    <property type="protein sequence ID" value="BCZ19431.1"/>
    <property type="molecule type" value="Genomic_DNA"/>
</dbReference>
<feature type="transmembrane region" description="Helical" evidence="1">
    <location>
        <begin position="40"/>
        <end position="58"/>
    </location>
</feature>
<gene>
    <name evidence="2" type="primary">azlD</name>
    <name evidence="2" type="ORF">NHP190012_10730</name>
</gene>